<accession>A0A0C3ACC8</accession>
<dbReference type="EMBL" id="KN833319">
    <property type="protein sequence ID" value="KIM71433.1"/>
    <property type="molecule type" value="Genomic_DNA"/>
</dbReference>
<name>A0A0C3ACC8_PILCF</name>
<dbReference type="Proteomes" id="UP000054166">
    <property type="component" value="Unassembled WGS sequence"/>
</dbReference>
<proteinExistence type="predicted"/>
<gene>
    <name evidence="1" type="ORF">PILCRDRAFT_17082</name>
</gene>
<organism evidence="1 2">
    <name type="scientific">Piloderma croceum (strain F 1598)</name>
    <dbReference type="NCBI Taxonomy" id="765440"/>
    <lineage>
        <taxon>Eukaryota</taxon>
        <taxon>Fungi</taxon>
        <taxon>Dikarya</taxon>
        <taxon>Basidiomycota</taxon>
        <taxon>Agaricomycotina</taxon>
        <taxon>Agaricomycetes</taxon>
        <taxon>Agaricomycetidae</taxon>
        <taxon>Atheliales</taxon>
        <taxon>Atheliaceae</taxon>
        <taxon>Piloderma</taxon>
    </lineage>
</organism>
<keyword evidence="2" id="KW-1185">Reference proteome</keyword>
<reference evidence="2" key="2">
    <citation type="submission" date="2015-01" db="EMBL/GenBank/DDBJ databases">
        <title>Evolutionary Origins and Diversification of the Mycorrhizal Mutualists.</title>
        <authorList>
            <consortium name="DOE Joint Genome Institute"/>
            <consortium name="Mycorrhizal Genomics Consortium"/>
            <person name="Kohler A."/>
            <person name="Kuo A."/>
            <person name="Nagy L.G."/>
            <person name="Floudas D."/>
            <person name="Copeland A."/>
            <person name="Barry K.W."/>
            <person name="Cichocki N."/>
            <person name="Veneault-Fourrey C."/>
            <person name="LaButti K."/>
            <person name="Lindquist E.A."/>
            <person name="Lipzen A."/>
            <person name="Lundell T."/>
            <person name="Morin E."/>
            <person name="Murat C."/>
            <person name="Riley R."/>
            <person name="Ohm R."/>
            <person name="Sun H."/>
            <person name="Tunlid A."/>
            <person name="Henrissat B."/>
            <person name="Grigoriev I.V."/>
            <person name="Hibbett D.S."/>
            <person name="Martin F."/>
        </authorList>
    </citation>
    <scope>NUCLEOTIDE SEQUENCE [LARGE SCALE GENOMIC DNA]</scope>
    <source>
        <strain evidence="2">F 1598</strain>
    </source>
</reference>
<evidence type="ECO:0000313" key="1">
    <source>
        <dbReference type="EMBL" id="KIM71433.1"/>
    </source>
</evidence>
<dbReference type="AlphaFoldDB" id="A0A0C3ACC8"/>
<sequence length="296" mass="34902">MSGPLVRYRAFSHKVSFAENLRNLALTQRWGSRSDKDIQEHVTATLTEPPRISMDYLVKEVEEEMDFADALISFTQPPLTKIDMLLEKELSGRPLSFRERDYTPAIAASPFYISHSYPSLWILCWLGVSKDDNFFENVRLEKGSPLRLFDLDLACCTFGFDAPSLFCTIDYFVCDEPGFMIVKADTHLYTRMSKHNVLIPPSFFIAIPKKFVHPGNHTYINKEGTFRHLYQKVSGRQVLQLPRRDWERNTDWLVSDKRSIKMWFEKGQRKMCRQWRNHWKAMSNEEKWSFEEEYKS</sequence>
<dbReference type="HOGENOM" id="CLU_943696_0_0_1"/>
<evidence type="ECO:0000313" key="2">
    <source>
        <dbReference type="Proteomes" id="UP000054166"/>
    </source>
</evidence>
<protein>
    <submittedName>
        <fullName evidence="1">Uncharacterized protein</fullName>
    </submittedName>
</protein>
<reference evidence="1 2" key="1">
    <citation type="submission" date="2014-04" db="EMBL/GenBank/DDBJ databases">
        <authorList>
            <consortium name="DOE Joint Genome Institute"/>
            <person name="Kuo A."/>
            <person name="Tarkka M."/>
            <person name="Buscot F."/>
            <person name="Kohler A."/>
            <person name="Nagy L.G."/>
            <person name="Floudas D."/>
            <person name="Copeland A."/>
            <person name="Barry K.W."/>
            <person name="Cichocki N."/>
            <person name="Veneault-Fourrey C."/>
            <person name="LaButti K."/>
            <person name="Lindquist E.A."/>
            <person name="Lipzen A."/>
            <person name="Lundell T."/>
            <person name="Morin E."/>
            <person name="Murat C."/>
            <person name="Sun H."/>
            <person name="Tunlid A."/>
            <person name="Henrissat B."/>
            <person name="Grigoriev I.V."/>
            <person name="Hibbett D.S."/>
            <person name="Martin F."/>
            <person name="Nordberg H.P."/>
            <person name="Cantor M.N."/>
            <person name="Hua S.X."/>
        </authorList>
    </citation>
    <scope>NUCLEOTIDE SEQUENCE [LARGE SCALE GENOMIC DNA]</scope>
    <source>
        <strain evidence="1 2">F 1598</strain>
    </source>
</reference>
<dbReference type="InParanoid" id="A0A0C3ACC8"/>